<dbReference type="VEuPathDB" id="VectorBase:ACHR014370"/>
<dbReference type="AlphaFoldDB" id="A0A182KIV8"/>
<dbReference type="EnsemblMetazoa" id="ACHR014370-RA">
    <property type="protein sequence ID" value="ACHR014370-PA"/>
    <property type="gene ID" value="ACHR014370"/>
</dbReference>
<sequence>MLRHLCSGTNSLTNLAVCCCAL</sequence>
<reference evidence="2" key="1">
    <citation type="submission" date="2013-03" db="EMBL/GenBank/DDBJ databases">
        <title>The Genome Sequence of Anopheles christyi ACHKN1017.</title>
        <authorList>
            <consortium name="The Broad Institute Genomics Platform"/>
            <person name="Neafsey D.E."/>
            <person name="Besansky N."/>
            <person name="Walker B."/>
            <person name="Young S.K."/>
            <person name="Zeng Q."/>
            <person name="Gargeya S."/>
            <person name="Fitzgerald M."/>
            <person name="Haas B."/>
            <person name="Abouelleil A."/>
            <person name="Allen A.W."/>
            <person name="Alvarado L."/>
            <person name="Arachchi H.M."/>
            <person name="Berlin A.M."/>
            <person name="Chapman S.B."/>
            <person name="Gainer-Dewar J."/>
            <person name="Goldberg J."/>
            <person name="Griggs A."/>
            <person name="Gujja S."/>
            <person name="Hansen M."/>
            <person name="Howarth C."/>
            <person name="Imamovic A."/>
            <person name="Ireland A."/>
            <person name="Larimer J."/>
            <person name="McCowan C."/>
            <person name="Murphy C."/>
            <person name="Pearson M."/>
            <person name="Poon T.W."/>
            <person name="Priest M."/>
            <person name="Roberts A."/>
            <person name="Saif S."/>
            <person name="Shea T."/>
            <person name="Sisk P."/>
            <person name="Sykes S."/>
            <person name="Wortman J."/>
            <person name="Nusbaum C."/>
            <person name="Birren B."/>
        </authorList>
    </citation>
    <scope>NUCLEOTIDE SEQUENCE [LARGE SCALE GENOMIC DNA]</scope>
    <source>
        <strain evidence="2">ACHKN1017</strain>
    </source>
</reference>
<evidence type="ECO:0000313" key="2">
    <source>
        <dbReference type="Proteomes" id="UP000075881"/>
    </source>
</evidence>
<evidence type="ECO:0000313" key="1">
    <source>
        <dbReference type="EnsemblMetazoa" id="ACHR014370-PA"/>
    </source>
</evidence>
<keyword evidence="2" id="KW-1185">Reference proteome</keyword>
<accession>A0A182KIV8</accession>
<proteinExistence type="predicted"/>
<dbReference type="Proteomes" id="UP000075881">
    <property type="component" value="Unassembled WGS sequence"/>
</dbReference>
<organism evidence="1 2">
    <name type="scientific">Anopheles christyi</name>
    <dbReference type="NCBI Taxonomy" id="43041"/>
    <lineage>
        <taxon>Eukaryota</taxon>
        <taxon>Metazoa</taxon>
        <taxon>Ecdysozoa</taxon>
        <taxon>Arthropoda</taxon>
        <taxon>Hexapoda</taxon>
        <taxon>Insecta</taxon>
        <taxon>Pterygota</taxon>
        <taxon>Neoptera</taxon>
        <taxon>Endopterygota</taxon>
        <taxon>Diptera</taxon>
        <taxon>Nematocera</taxon>
        <taxon>Culicoidea</taxon>
        <taxon>Culicidae</taxon>
        <taxon>Anophelinae</taxon>
        <taxon>Anopheles</taxon>
    </lineage>
</organism>
<name>A0A182KIV8_9DIPT</name>
<reference evidence="1" key="2">
    <citation type="submission" date="2020-05" db="UniProtKB">
        <authorList>
            <consortium name="EnsemblMetazoa"/>
        </authorList>
    </citation>
    <scope>IDENTIFICATION</scope>
    <source>
        <strain evidence="1">ACHKN1017</strain>
    </source>
</reference>
<protein>
    <submittedName>
        <fullName evidence="1">Uncharacterized protein</fullName>
    </submittedName>
</protein>